<evidence type="ECO:0000256" key="2">
    <source>
        <dbReference type="ARBA" id="ARBA00022917"/>
    </source>
</evidence>
<dbReference type="CDD" id="cd03181">
    <property type="entry name" value="GST_C_EF1Bgamma_like"/>
    <property type="match status" value="1"/>
</dbReference>
<dbReference type="Pfam" id="PF00043">
    <property type="entry name" value="GST_C"/>
    <property type="match status" value="1"/>
</dbReference>
<dbReference type="Gene3D" id="3.40.30.10">
    <property type="entry name" value="Glutaredoxin"/>
    <property type="match status" value="1"/>
</dbReference>
<keyword evidence="2 3" id="KW-0648">Protein biosynthesis</keyword>
<dbReference type="AlphaFoldDB" id="A0A8J2WRT9"/>
<accession>A0A8J2WRT9</accession>
<reference evidence="8" key="1">
    <citation type="submission" date="2021-11" db="EMBL/GenBank/DDBJ databases">
        <authorList>
            <consortium name="Genoscope - CEA"/>
            <person name="William W."/>
        </authorList>
    </citation>
    <scope>NUCLEOTIDE SEQUENCE</scope>
</reference>
<dbReference type="SMART" id="SM01183">
    <property type="entry name" value="EF1G"/>
    <property type="match status" value="1"/>
</dbReference>
<dbReference type="SUPFAM" id="SSF52833">
    <property type="entry name" value="Thioredoxin-like"/>
    <property type="match status" value="1"/>
</dbReference>
<dbReference type="PROSITE" id="PS50405">
    <property type="entry name" value="GST_CTER"/>
    <property type="match status" value="1"/>
</dbReference>
<evidence type="ECO:0000259" key="7">
    <source>
        <dbReference type="PROSITE" id="PS50405"/>
    </source>
</evidence>
<organism evidence="8 9">
    <name type="scientific">Pelagomonas calceolata</name>
    <dbReference type="NCBI Taxonomy" id="35677"/>
    <lineage>
        <taxon>Eukaryota</taxon>
        <taxon>Sar</taxon>
        <taxon>Stramenopiles</taxon>
        <taxon>Ochrophyta</taxon>
        <taxon>Pelagophyceae</taxon>
        <taxon>Pelagomonadales</taxon>
        <taxon>Pelagomonadaceae</taxon>
        <taxon>Pelagomonas</taxon>
    </lineage>
</organism>
<keyword evidence="1 3" id="KW-0251">Elongation factor</keyword>
<dbReference type="InterPro" id="IPR036433">
    <property type="entry name" value="EF1B_G_C_sf"/>
</dbReference>
<feature type="domain" description="GST N-terminal" evidence="6">
    <location>
        <begin position="1"/>
        <end position="75"/>
    </location>
</feature>
<keyword evidence="9" id="KW-1185">Reference proteome</keyword>
<evidence type="ECO:0000256" key="3">
    <source>
        <dbReference type="PROSITE-ProRule" id="PRU00519"/>
    </source>
</evidence>
<dbReference type="InterPro" id="IPR036249">
    <property type="entry name" value="Thioredoxin-like_sf"/>
</dbReference>
<dbReference type="GO" id="GO:0005634">
    <property type="term" value="C:nucleus"/>
    <property type="evidence" value="ECO:0007669"/>
    <property type="project" value="TreeGrafter"/>
</dbReference>
<dbReference type="InterPro" id="IPR040079">
    <property type="entry name" value="Glutathione_S-Trfase"/>
</dbReference>
<dbReference type="InterPro" id="IPR050802">
    <property type="entry name" value="EF-GSTs"/>
</dbReference>
<dbReference type="EMBL" id="CAKKNE010000001">
    <property type="protein sequence ID" value="CAH0366022.1"/>
    <property type="molecule type" value="Genomic_DNA"/>
</dbReference>
<dbReference type="InterPro" id="IPR036282">
    <property type="entry name" value="Glutathione-S-Trfase_C_sf"/>
</dbReference>
<comment type="caution">
    <text evidence="8">The sequence shown here is derived from an EMBL/GenBank/DDBJ whole genome shotgun (WGS) entry which is preliminary data.</text>
</comment>
<dbReference type="Proteomes" id="UP000789595">
    <property type="component" value="Unassembled WGS sequence"/>
</dbReference>
<dbReference type="GO" id="GO:0005737">
    <property type="term" value="C:cytoplasm"/>
    <property type="evidence" value="ECO:0007669"/>
    <property type="project" value="TreeGrafter"/>
</dbReference>
<dbReference type="SUPFAM" id="SSF47616">
    <property type="entry name" value="GST C-terminal domain-like"/>
    <property type="match status" value="1"/>
</dbReference>
<proteinExistence type="predicted"/>
<protein>
    <recommendedName>
        <fullName evidence="10">Elongation factor 1-gamma</fullName>
    </recommendedName>
</protein>
<dbReference type="PROSITE" id="PS50404">
    <property type="entry name" value="GST_NTER"/>
    <property type="match status" value="1"/>
</dbReference>
<dbReference type="GO" id="GO:0003746">
    <property type="term" value="F:translation elongation factor activity"/>
    <property type="evidence" value="ECO:0007669"/>
    <property type="project" value="UniProtKB-UniRule"/>
</dbReference>
<feature type="compositionally biased region" description="Basic and acidic residues" evidence="4">
    <location>
        <begin position="248"/>
        <end position="261"/>
    </location>
</feature>
<gene>
    <name evidence="8" type="ORF">PECAL_1P24900</name>
</gene>
<name>A0A8J2WRT9_9STRA</name>
<dbReference type="PROSITE" id="PS50040">
    <property type="entry name" value="EF1G_C"/>
    <property type="match status" value="1"/>
</dbReference>
<dbReference type="CDD" id="cd03044">
    <property type="entry name" value="GST_N_EF1Bgamma"/>
    <property type="match status" value="1"/>
</dbReference>
<dbReference type="Gene3D" id="1.20.1050.10">
    <property type="match status" value="1"/>
</dbReference>
<evidence type="ECO:0000259" key="5">
    <source>
        <dbReference type="PROSITE" id="PS50040"/>
    </source>
</evidence>
<evidence type="ECO:0008006" key="10">
    <source>
        <dbReference type="Google" id="ProtNLM"/>
    </source>
</evidence>
<evidence type="ECO:0000256" key="4">
    <source>
        <dbReference type="SAM" id="MobiDB-lite"/>
    </source>
</evidence>
<dbReference type="InterPro" id="IPR001662">
    <property type="entry name" value="EF1B_G_C"/>
</dbReference>
<evidence type="ECO:0000259" key="6">
    <source>
        <dbReference type="PROSITE" id="PS50404"/>
    </source>
</evidence>
<dbReference type="PANTHER" id="PTHR43986">
    <property type="entry name" value="ELONGATION FACTOR 1-GAMMA"/>
    <property type="match status" value="1"/>
</dbReference>
<dbReference type="FunFam" id="1.20.1050.10:FF:000006">
    <property type="entry name" value="Elongation factor 1 gamma"/>
    <property type="match status" value="1"/>
</dbReference>
<dbReference type="SUPFAM" id="SSF89942">
    <property type="entry name" value="eEF1-gamma domain"/>
    <property type="match status" value="1"/>
</dbReference>
<sequence>MALTLVTYPGNFRAFKALIAAEYAGVEIAVKDVDAKAAAKLSPTGKVPVLETPQGTIFESNAIARYVARLRSDADLYGRTFYESAVVDSWIDFCAHELELPCTLWVYPIIGYMPFSGPAYGKAKAHVSQALKTLDAHLLDKTYMVGEAMTLADITIASALVYPAKLAMDPKFRAQFPNVFRWFDLCVHQPQFVAVIGDVALAESEMKPEGASSAPQGGKKEAKKEKAPKKEKAKKEKAAAPPPAPAPKKVEHPLKILDKKSPSPLNGDEWKRTYKNNPPEVWKQKFWEMFDPKGWALWVCRFKYNHENEKQFMCANAIGGFVQRSDAMRKWAFGTMFVTGSEACLPIEISGCWLMRGDTVENLTEANDDALCYTWTKIDHTSAAGRALVEEYWTADVDGFLEGKLVTDGKLFL</sequence>
<evidence type="ECO:0000256" key="1">
    <source>
        <dbReference type="ARBA" id="ARBA00022768"/>
    </source>
</evidence>
<dbReference type="InterPro" id="IPR004045">
    <property type="entry name" value="Glutathione_S-Trfase_N"/>
</dbReference>
<dbReference type="SFLD" id="SFLDS00019">
    <property type="entry name" value="Glutathione_Transferase_(cytos"/>
    <property type="match status" value="1"/>
</dbReference>
<dbReference type="Pfam" id="PF02798">
    <property type="entry name" value="GST_N"/>
    <property type="match status" value="1"/>
</dbReference>
<feature type="domain" description="EF-1-gamma C-terminal" evidence="5">
    <location>
        <begin position="250"/>
        <end position="413"/>
    </location>
</feature>
<dbReference type="PANTHER" id="PTHR43986:SF1">
    <property type="entry name" value="ELONGATION FACTOR 1-GAMMA"/>
    <property type="match status" value="1"/>
</dbReference>
<dbReference type="InterPro" id="IPR010987">
    <property type="entry name" value="Glutathione-S-Trfase_C-like"/>
</dbReference>
<feature type="domain" description="GST C-terminal" evidence="7">
    <location>
        <begin position="80"/>
        <end position="210"/>
    </location>
</feature>
<dbReference type="OrthoDB" id="249703at2759"/>
<dbReference type="Gene3D" id="3.30.70.1010">
    <property type="entry name" value="Translation elongation factor EF1B, gamma chain, conserved domain"/>
    <property type="match status" value="1"/>
</dbReference>
<evidence type="ECO:0000313" key="8">
    <source>
        <dbReference type="EMBL" id="CAH0366022.1"/>
    </source>
</evidence>
<evidence type="ECO:0000313" key="9">
    <source>
        <dbReference type="Proteomes" id="UP000789595"/>
    </source>
</evidence>
<dbReference type="InterPro" id="IPR004046">
    <property type="entry name" value="GST_C"/>
</dbReference>
<dbReference type="Pfam" id="PF00647">
    <property type="entry name" value="EF1G"/>
    <property type="match status" value="1"/>
</dbReference>
<feature type="compositionally biased region" description="Basic and acidic residues" evidence="4">
    <location>
        <begin position="218"/>
        <end position="238"/>
    </location>
</feature>
<feature type="region of interest" description="Disordered" evidence="4">
    <location>
        <begin position="207"/>
        <end position="271"/>
    </location>
</feature>